<dbReference type="Proteomes" id="UP000275652">
    <property type="component" value="Unassembled WGS sequence"/>
</dbReference>
<sequence>MGLSLLLEQGVPVAWYADAPDMVTLLCDDILACDVVARVLQSRHGHIQHDLALVVVAAVGLCLGQLDR</sequence>
<name>A0A9X8E7D4_APHAT</name>
<evidence type="ECO:0000313" key="1">
    <source>
        <dbReference type="EMBL" id="RLO10668.1"/>
    </source>
</evidence>
<proteinExistence type="predicted"/>
<protein>
    <submittedName>
        <fullName evidence="1">Uncharacterized protein</fullName>
    </submittedName>
</protein>
<evidence type="ECO:0000313" key="2">
    <source>
        <dbReference type="Proteomes" id="UP000275652"/>
    </source>
</evidence>
<accession>A0A9X8E7D4</accession>
<comment type="caution">
    <text evidence="1">The sequence shown here is derived from an EMBL/GenBank/DDBJ whole genome shotgun (WGS) entry which is preliminary data.</text>
</comment>
<organism evidence="1 2">
    <name type="scientific">Aphanomyces astaci</name>
    <name type="common">Crayfish plague agent</name>
    <dbReference type="NCBI Taxonomy" id="112090"/>
    <lineage>
        <taxon>Eukaryota</taxon>
        <taxon>Sar</taxon>
        <taxon>Stramenopiles</taxon>
        <taxon>Oomycota</taxon>
        <taxon>Saprolegniomycetes</taxon>
        <taxon>Saprolegniales</taxon>
        <taxon>Verrucalvaceae</taxon>
        <taxon>Aphanomyces</taxon>
    </lineage>
</organism>
<dbReference type="EMBL" id="QUTI01017539">
    <property type="protein sequence ID" value="RLO10668.1"/>
    <property type="molecule type" value="Genomic_DNA"/>
</dbReference>
<dbReference type="AlphaFoldDB" id="A0A9X8E7D4"/>
<gene>
    <name evidence="1" type="ORF">DYB28_010860</name>
</gene>
<reference evidence="1 2" key="1">
    <citation type="journal article" date="2018" name="J. Invertebr. Pathol.">
        <title>New genotyping method for the causative agent of crayfish plague (Aphanomyces astaci) based on whole genome data.</title>
        <authorList>
            <person name="Minardi D."/>
            <person name="Studholme D.J."/>
            <person name="van der Giezen M."/>
            <person name="Pretto T."/>
            <person name="Oidtmann B."/>
        </authorList>
    </citation>
    <scope>NUCLEOTIDE SEQUENCE [LARGE SCALE GENOMIC DNA]</scope>
    <source>
        <strain evidence="1 2">KB13</strain>
    </source>
</reference>